<dbReference type="PANTHER" id="PTHR40758:SF1">
    <property type="entry name" value="CONSERVED PROTEIN"/>
    <property type="match status" value="1"/>
</dbReference>
<evidence type="ECO:0000259" key="2">
    <source>
        <dbReference type="Pfam" id="PF11716"/>
    </source>
</evidence>
<sequence length="247" mass="27000">MSFEQWMAAITTHGAMIAATSTADLGVPVPSCPEWTAADLISHVGAVHRWATARIVGDDSVQSYADVPTPRADELTEWYRGGLRGLVEVLGTRDPDTVAPTFVGARTVGWWARRQAHELVVHRWDLESAIRPGPQQPVDAEVSADGIEEWLEVFAPRFLSRSGGVPQHLHGATLHIHTLDEPVGEWLVKLSANGLTWSREHMKADVALRGSAFDVLLTLWHRRPLSALDTVGDPGVAAELLDLIHVT</sequence>
<dbReference type="GO" id="GO:0046872">
    <property type="term" value="F:metal ion binding"/>
    <property type="evidence" value="ECO:0007669"/>
    <property type="project" value="InterPro"/>
</dbReference>
<dbReference type="EMBL" id="RKMH01000006">
    <property type="protein sequence ID" value="RPA62290.1"/>
    <property type="molecule type" value="Genomic_DNA"/>
</dbReference>
<dbReference type="InterPro" id="IPR017517">
    <property type="entry name" value="Maleyloyr_isom"/>
</dbReference>
<dbReference type="InterPro" id="IPR024344">
    <property type="entry name" value="MDMPI_metal-binding"/>
</dbReference>
<dbReference type="AlphaFoldDB" id="A0A3N4GUK2"/>
<keyword evidence="3" id="KW-0413">Isomerase</keyword>
<dbReference type="GO" id="GO:0005886">
    <property type="term" value="C:plasma membrane"/>
    <property type="evidence" value="ECO:0007669"/>
    <property type="project" value="TreeGrafter"/>
</dbReference>
<organism evidence="3 4">
    <name type="scientific">Gordonia oryzae</name>
    <dbReference type="NCBI Taxonomy" id="2487349"/>
    <lineage>
        <taxon>Bacteria</taxon>
        <taxon>Bacillati</taxon>
        <taxon>Actinomycetota</taxon>
        <taxon>Actinomycetes</taxon>
        <taxon>Mycobacteriales</taxon>
        <taxon>Gordoniaceae</taxon>
        <taxon>Gordonia</taxon>
    </lineage>
</organism>
<evidence type="ECO:0000313" key="4">
    <source>
        <dbReference type="Proteomes" id="UP000267536"/>
    </source>
</evidence>
<dbReference type="Pfam" id="PF07398">
    <property type="entry name" value="MDMPI_C"/>
    <property type="match status" value="1"/>
</dbReference>
<accession>A0A3N4GUK2</accession>
<dbReference type="NCBIfam" id="TIGR03083">
    <property type="entry name" value="maleylpyruvate isomerase family mycothiol-dependent enzyme"/>
    <property type="match status" value="1"/>
</dbReference>
<gene>
    <name evidence="3" type="ORF">EF294_09825</name>
</gene>
<evidence type="ECO:0000259" key="1">
    <source>
        <dbReference type="Pfam" id="PF07398"/>
    </source>
</evidence>
<name>A0A3N4GUK2_9ACTN</name>
<dbReference type="PANTHER" id="PTHR40758">
    <property type="entry name" value="CONSERVED PROTEIN"/>
    <property type="match status" value="1"/>
</dbReference>
<dbReference type="InterPro" id="IPR010872">
    <property type="entry name" value="MDMPI_C-term_domain"/>
</dbReference>
<feature type="domain" description="Mycothiol-dependent maleylpyruvate isomerase metal-binding" evidence="2">
    <location>
        <begin position="8"/>
        <end position="127"/>
    </location>
</feature>
<keyword evidence="3" id="KW-0670">Pyruvate</keyword>
<dbReference type="SUPFAM" id="SSF109854">
    <property type="entry name" value="DinB/YfiT-like putative metalloenzymes"/>
    <property type="match status" value="1"/>
</dbReference>
<protein>
    <submittedName>
        <fullName evidence="3">Maleylpyruvate isomerase family mycothiol-dependent enzyme</fullName>
    </submittedName>
</protein>
<reference evidence="3 4" key="1">
    <citation type="submission" date="2018-11" db="EMBL/GenBank/DDBJ databases">
        <title>Draft genome sequence of Gordonia sp. RS15-1S isolated from rice stems.</title>
        <authorList>
            <person name="Muangham S."/>
        </authorList>
    </citation>
    <scope>NUCLEOTIDE SEQUENCE [LARGE SCALE GENOMIC DNA]</scope>
    <source>
        <strain evidence="3 4">RS15-1S</strain>
    </source>
</reference>
<comment type="caution">
    <text evidence="3">The sequence shown here is derived from an EMBL/GenBank/DDBJ whole genome shotgun (WGS) entry which is preliminary data.</text>
</comment>
<dbReference type="Proteomes" id="UP000267536">
    <property type="component" value="Unassembled WGS sequence"/>
</dbReference>
<feature type="domain" description="MDMPI C-terminal" evidence="1">
    <location>
        <begin position="141"/>
        <end position="238"/>
    </location>
</feature>
<dbReference type="GO" id="GO:0016853">
    <property type="term" value="F:isomerase activity"/>
    <property type="evidence" value="ECO:0007669"/>
    <property type="project" value="UniProtKB-KW"/>
</dbReference>
<dbReference type="Pfam" id="PF11716">
    <property type="entry name" value="MDMPI_N"/>
    <property type="match status" value="1"/>
</dbReference>
<proteinExistence type="predicted"/>
<dbReference type="InterPro" id="IPR034660">
    <property type="entry name" value="DinB/YfiT-like"/>
</dbReference>
<keyword evidence="4" id="KW-1185">Reference proteome</keyword>
<dbReference type="RefSeq" id="WP_123928803.1">
    <property type="nucleotide sequence ID" value="NZ_JBPSDP010000005.1"/>
</dbReference>
<dbReference type="OrthoDB" id="3671213at2"/>
<evidence type="ECO:0000313" key="3">
    <source>
        <dbReference type="EMBL" id="RPA62290.1"/>
    </source>
</evidence>